<dbReference type="PROSITE" id="PS00463">
    <property type="entry name" value="ZN2_CY6_FUNGAL_1"/>
    <property type="match status" value="1"/>
</dbReference>
<dbReference type="InterPro" id="IPR053157">
    <property type="entry name" value="Sterol_Uptake_Regulator"/>
</dbReference>
<dbReference type="GO" id="GO:0001228">
    <property type="term" value="F:DNA-binding transcription activator activity, RNA polymerase II-specific"/>
    <property type="evidence" value="ECO:0007669"/>
    <property type="project" value="TreeGrafter"/>
</dbReference>
<dbReference type="SUPFAM" id="SSF57701">
    <property type="entry name" value="Zn2/Cys6 DNA-binding domain"/>
    <property type="match status" value="1"/>
</dbReference>
<name>A0A9P4QL18_9PLEO</name>
<dbReference type="EMBL" id="ML996319">
    <property type="protein sequence ID" value="KAF2727660.1"/>
    <property type="molecule type" value="Genomic_DNA"/>
</dbReference>
<protein>
    <recommendedName>
        <fullName evidence="2">Zn(2)-C6 fungal-type domain-containing protein</fullName>
    </recommendedName>
</protein>
<dbReference type="Gene3D" id="4.10.240.10">
    <property type="entry name" value="Zn(2)-C6 fungal-type DNA-binding domain"/>
    <property type="match status" value="1"/>
</dbReference>
<comment type="caution">
    <text evidence="3">The sequence shown here is derived from an EMBL/GenBank/DDBJ whole genome shotgun (WGS) entry which is preliminary data.</text>
</comment>
<accession>A0A9P4QL18</accession>
<reference evidence="3" key="1">
    <citation type="journal article" date="2020" name="Stud. Mycol.">
        <title>101 Dothideomycetes genomes: a test case for predicting lifestyles and emergence of pathogens.</title>
        <authorList>
            <person name="Haridas S."/>
            <person name="Albert R."/>
            <person name="Binder M."/>
            <person name="Bloem J."/>
            <person name="Labutti K."/>
            <person name="Salamov A."/>
            <person name="Andreopoulos B."/>
            <person name="Baker S."/>
            <person name="Barry K."/>
            <person name="Bills G."/>
            <person name="Bluhm B."/>
            <person name="Cannon C."/>
            <person name="Castanera R."/>
            <person name="Culley D."/>
            <person name="Daum C."/>
            <person name="Ezra D."/>
            <person name="Gonzalez J."/>
            <person name="Henrissat B."/>
            <person name="Kuo A."/>
            <person name="Liang C."/>
            <person name="Lipzen A."/>
            <person name="Lutzoni F."/>
            <person name="Magnuson J."/>
            <person name="Mondo S."/>
            <person name="Nolan M."/>
            <person name="Ohm R."/>
            <person name="Pangilinan J."/>
            <person name="Park H.-J."/>
            <person name="Ramirez L."/>
            <person name="Alfaro M."/>
            <person name="Sun H."/>
            <person name="Tritt A."/>
            <person name="Yoshinaga Y."/>
            <person name="Zwiers L.-H."/>
            <person name="Turgeon B."/>
            <person name="Goodwin S."/>
            <person name="Spatafora J."/>
            <person name="Crous P."/>
            <person name="Grigoriev I."/>
        </authorList>
    </citation>
    <scope>NUCLEOTIDE SEQUENCE</scope>
    <source>
        <strain evidence="3">CBS 125425</strain>
    </source>
</reference>
<dbReference type="Proteomes" id="UP000799444">
    <property type="component" value="Unassembled WGS sequence"/>
</dbReference>
<dbReference type="InterPro" id="IPR001138">
    <property type="entry name" value="Zn2Cys6_DnaBD"/>
</dbReference>
<evidence type="ECO:0000313" key="3">
    <source>
        <dbReference type="EMBL" id="KAF2727660.1"/>
    </source>
</evidence>
<organism evidence="3 4">
    <name type="scientific">Polyplosphaeria fusca</name>
    <dbReference type="NCBI Taxonomy" id="682080"/>
    <lineage>
        <taxon>Eukaryota</taxon>
        <taxon>Fungi</taxon>
        <taxon>Dikarya</taxon>
        <taxon>Ascomycota</taxon>
        <taxon>Pezizomycotina</taxon>
        <taxon>Dothideomycetes</taxon>
        <taxon>Pleosporomycetidae</taxon>
        <taxon>Pleosporales</taxon>
        <taxon>Tetraplosphaeriaceae</taxon>
        <taxon>Polyplosphaeria</taxon>
    </lineage>
</organism>
<proteinExistence type="predicted"/>
<dbReference type="InterPro" id="IPR036864">
    <property type="entry name" value="Zn2-C6_fun-type_DNA-bd_sf"/>
</dbReference>
<dbReference type="OrthoDB" id="4937900at2759"/>
<gene>
    <name evidence="3" type="ORF">EJ04DRAFT_517114</name>
</gene>
<evidence type="ECO:0000313" key="4">
    <source>
        <dbReference type="Proteomes" id="UP000799444"/>
    </source>
</evidence>
<dbReference type="CDD" id="cd00067">
    <property type="entry name" value="GAL4"/>
    <property type="match status" value="1"/>
</dbReference>
<keyword evidence="4" id="KW-1185">Reference proteome</keyword>
<dbReference type="AlphaFoldDB" id="A0A9P4QL18"/>
<evidence type="ECO:0000259" key="2">
    <source>
        <dbReference type="PROSITE" id="PS50048"/>
    </source>
</evidence>
<evidence type="ECO:0000256" key="1">
    <source>
        <dbReference type="ARBA" id="ARBA00023242"/>
    </source>
</evidence>
<sequence length="404" mass="44956">MLRRSHKKSRGGCAECKRRHVKCDETRPICRLCSNSGRDCSFASEIQSNKPPTPGASPHEQSTSPFDFAIFDAITPSSTCLSASGSPSFQDPTYQNDGLDEPLNLNHMELLIHLNLDDEIFNLGLGDVINPLGLHAGLRIALTHPYLMHQLLAISACHLSFIHPEKKSFYHHQAVSLQTRAVSIFNTASTTVDASNCAAILLFSTILGHHILADTLSIRVEGNLDVFVQQCIACLSAQRGVFAITQSAWPLLMETELEPILNLSRNFTSREPRGAHCDGLRGLVDACERLEVEEKEALGVAIHYLQLGFDAEVDGSVEPQYRFQMIYLWTMLVPQGYVDLLAARRPEALALLAYYAALLHFGRDRWQVRDAGVYVLGMIVRFLGDEWAEWVEYPKTLVDGELHG</sequence>
<dbReference type="SMART" id="SM00066">
    <property type="entry name" value="GAL4"/>
    <property type="match status" value="1"/>
</dbReference>
<dbReference type="PANTHER" id="PTHR47784">
    <property type="entry name" value="STEROL UPTAKE CONTROL PROTEIN 2"/>
    <property type="match status" value="1"/>
</dbReference>
<dbReference type="PROSITE" id="PS50048">
    <property type="entry name" value="ZN2_CY6_FUNGAL_2"/>
    <property type="match status" value="1"/>
</dbReference>
<feature type="domain" description="Zn(2)-C6 fungal-type" evidence="2">
    <location>
        <begin position="12"/>
        <end position="42"/>
    </location>
</feature>
<dbReference type="GO" id="GO:0008270">
    <property type="term" value="F:zinc ion binding"/>
    <property type="evidence" value="ECO:0007669"/>
    <property type="project" value="InterPro"/>
</dbReference>
<keyword evidence="1" id="KW-0539">Nucleus</keyword>
<dbReference type="PANTHER" id="PTHR47784:SF4">
    <property type="entry name" value="ZN(II)2CYS6 TRANSCRIPTION FACTOR (EUROFUNG)"/>
    <property type="match status" value="1"/>
</dbReference>
<dbReference type="Pfam" id="PF00172">
    <property type="entry name" value="Zn_clus"/>
    <property type="match status" value="1"/>
</dbReference>